<accession>A0ABT5UGS9</accession>
<name>A0ABT5UGS9_9GAMM</name>
<keyword evidence="2" id="KW-1185">Reference proteome</keyword>
<protein>
    <submittedName>
        <fullName evidence="1">Uncharacterized protein</fullName>
    </submittedName>
</protein>
<gene>
    <name evidence="1" type="ORF">ORQ98_26870</name>
</gene>
<comment type="caution">
    <text evidence="1">The sequence shown here is derived from an EMBL/GenBank/DDBJ whole genome shotgun (WGS) entry which is preliminary data.</text>
</comment>
<proteinExistence type="predicted"/>
<sequence>MNVIDFFVRIEKNSDLSLGDYIENAKNIDVFTLNVNETIVPCTVNNNNKECYLVSPSVHYIKYAMDEISEMSNKLLLFTLKCIGKTIYLIGSFGCIDKAVHVNNWLISTNPNVRLDQDQVKLITKSIKDKHPCHSIIFRSIDPIKDCDLIKYLVKEGYHLVLNREIHYFYPNKINLFTKNKKKMY</sequence>
<dbReference type="Proteomes" id="UP001528823">
    <property type="component" value="Unassembled WGS sequence"/>
</dbReference>
<evidence type="ECO:0000313" key="1">
    <source>
        <dbReference type="EMBL" id="MDE1465589.1"/>
    </source>
</evidence>
<reference evidence="1 2" key="1">
    <citation type="submission" date="2022-11" db="EMBL/GenBank/DDBJ databases">
        <title>Spartinivicinus poritis sp. nov., isolated from scleractinian coral Porites lutea.</title>
        <authorList>
            <person name="Zhang G."/>
            <person name="Cai L."/>
            <person name="Wei Q."/>
        </authorList>
    </citation>
    <scope>NUCLEOTIDE SEQUENCE [LARGE SCALE GENOMIC DNA]</scope>
    <source>
        <strain evidence="1 2">A2-2</strain>
    </source>
</reference>
<organism evidence="1 2">
    <name type="scientific">Spartinivicinus poritis</name>
    <dbReference type="NCBI Taxonomy" id="2994640"/>
    <lineage>
        <taxon>Bacteria</taxon>
        <taxon>Pseudomonadati</taxon>
        <taxon>Pseudomonadota</taxon>
        <taxon>Gammaproteobacteria</taxon>
        <taxon>Oceanospirillales</taxon>
        <taxon>Zooshikellaceae</taxon>
        <taxon>Spartinivicinus</taxon>
    </lineage>
</organism>
<dbReference type="RefSeq" id="WP_274691893.1">
    <property type="nucleotide sequence ID" value="NZ_JAPMOU010000071.1"/>
</dbReference>
<dbReference type="EMBL" id="JAPMOU010000071">
    <property type="protein sequence ID" value="MDE1465589.1"/>
    <property type="molecule type" value="Genomic_DNA"/>
</dbReference>
<evidence type="ECO:0000313" key="2">
    <source>
        <dbReference type="Proteomes" id="UP001528823"/>
    </source>
</evidence>